<evidence type="ECO:0000259" key="2">
    <source>
        <dbReference type="Pfam" id="PF01593"/>
    </source>
</evidence>
<evidence type="ECO:0000313" key="3">
    <source>
        <dbReference type="EMBL" id="GAA1681889.1"/>
    </source>
</evidence>
<dbReference type="EMBL" id="BAAAPK010000001">
    <property type="protein sequence ID" value="GAA1681889.1"/>
    <property type="molecule type" value="Genomic_DNA"/>
</dbReference>
<dbReference type="Gene3D" id="3.50.50.60">
    <property type="entry name" value="FAD/NAD(P)-binding domain"/>
    <property type="match status" value="1"/>
</dbReference>
<evidence type="ECO:0000313" key="4">
    <source>
        <dbReference type="Proteomes" id="UP001500596"/>
    </source>
</evidence>
<feature type="domain" description="Amine oxidase" evidence="2">
    <location>
        <begin position="4"/>
        <end position="274"/>
    </location>
</feature>
<dbReference type="SUPFAM" id="SSF51905">
    <property type="entry name" value="FAD/NAD(P)-binding domain"/>
    <property type="match status" value="1"/>
</dbReference>
<reference evidence="4" key="1">
    <citation type="journal article" date="2019" name="Int. J. Syst. Evol. Microbiol.">
        <title>The Global Catalogue of Microorganisms (GCM) 10K type strain sequencing project: providing services to taxonomists for standard genome sequencing and annotation.</title>
        <authorList>
            <consortium name="The Broad Institute Genomics Platform"/>
            <consortium name="The Broad Institute Genome Sequencing Center for Infectious Disease"/>
            <person name="Wu L."/>
            <person name="Ma J."/>
        </authorList>
    </citation>
    <scope>NUCLEOTIDE SEQUENCE [LARGE SCALE GENOMIC DNA]</scope>
    <source>
        <strain evidence="4">JCM 15575</strain>
    </source>
</reference>
<gene>
    <name evidence="3" type="primary">hemG</name>
    <name evidence="3" type="ORF">GCM10009807_27270</name>
</gene>
<sequence>MITRDLARAGIPVTLLEASDRVGGQLAPLRIDGVEADAAAESFATRDGTVAALAAEIGLGGDVVAPRDTPAWVIGPGGAAHPLPAASVLGIPGDPSAPDVVRAIGRRASLRAAIDRWVPLRAPEDYRSISDLVRRRMGERVLAELVAPVVRGVYSTSPDELAVALASPGLPAALRNARSLGEAVLSLRAASAAGSQVAGMRGGVHRIATTLAADAVAAGARIRLGSRVTAAGHDGVTLVGGERLAGRVVIAASDAQGAASRTRSITVAIASLDAPQLDAAPRGTGALVTRGAPGITARAFTHSSAKWEWVADLLPAGRHLVRLSYDEVPGDPEATVAADLRAVTGAEIGGLRDLQVRTWTRTLEVAPPPSGVEAAGEAASLTGLAAIVADARASAARIAETVREDPRTRADQPDRTEGRA</sequence>
<keyword evidence="4" id="KW-1185">Reference proteome</keyword>
<name>A0ABP4T4A6_9MICO</name>
<dbReference type="PANTHER" id="PTHR42923">
    <property type="entry name" value="PROTOPORPHYRINOGEN OXIDASE"/>
    <property type="match status" value="1"/>
</dbReference>
<dbReference type="InterPro" id="IPR002937">
    <property type="entry name" value="Amino_oxidase"/>
</dbReference>
<dbReference type="Gene3D" id="3.90.660.20">
    <property type="entry name" value="Protoporphyrinogen oxidase, mitochondrial, domain 2"/>
    <property type="match status" value="1"/>
</dbReference>
<dbReference type="Proteomes" id="UP001500596">
    <property type="component" value="Unassembled WGS sequence"/>
</dbReference>
<comment type="caution">
    <text evidence="3">The sequence shown here is derived from an EMBL/GenBank/DDBJ whole genome shotgun (WGS) entry which is preliminary data.</text>
</comment>
<evidence type="ECO:0000256" key="1">
    <source>
        <dbReference type="SAM" id="MobiDB-lite"/>
    </source>
</evidence>
<protein>
    <submittedName>
        <fullName evidence="3">Protoporphyrinogen oxidase</fullName>
    </submittedName>
</protein>
<feature type="compositionally biased region" description="Basic and acidic residues" evidence="1">
    <location>
        <begin position="400"/>
        <end position="420"/>
    </location>
</feature>
<organism evidence="3 4">
    <name type="scientific">Microbacterium lacus</name>
    <dbReference type="NCBI Taxonomy" id="415217"/>
    <lineage>
        <taxon>Bacteria</taxon>
        <taxon>Bacillati</taxon>
        <taxon>Actinomycetota</taxon>
        <taxon>Actinomycetes</taxon>
        <taxon>Micrococcales</taxon>
        <taxon>Microbacteriaceae</taxon>
        <taxon>Microbacterium</taxon>
    </lineage>
</organism>
<feature type="region of interest" description="Disordered" evidence="1">
    <location>
        <begin position="398"/>
        <end position="420"/>
    </location>
</feature>
<dbReference type="InterPro" id="IPR050464">
    <property type="entry name" value="Zeta_carotene_desat/Oxidored"/>
</dbReference>
<dbReference type="PANTHER" id="PTHR42923:SF3">
    <property type="entry name" value="PROTOPORPHYRINOGEN OXIDASE"/>
    <property type="match status" value="1"/>
</dbReference>
<dbReference type="Gene3D" id="1.10.3110.10">
    <property type="entry name" value="protoporphyrinogen ix oxidase, domain 3"/>
    <property type="match status" value="1"/>
</dbReference>
<dbReference type="InterPro" id="IPR036188">
    <property type="entry name" value="FAD/NAD-bd_sf"/>
</dbReference>
<proteinExistence type="predicted"/>
<dbReference type="Pfam" id="PF01593">
    <property type="entry name" value="Amino_oxidase"/>
    <property type="match status" value="1"/>
</dbReference>
<accession>A0ABP4T4A6</accession>